<proteinExistence type="inferred from homology"/>
<dbReference type="AlphaFoldDB" id="A0A9D2K4Y4"/>
<dbReference type="SUPFAM" id="SSF53335">
    <property type="entry name" value="S-adenosyl-L-methionine-dependent methyltransferases"/>
    <property type="match status" value="1"/>
</dbReference>
<keyword evidence="4" id="KW-0949">S-adenosyl-L-methionine</keyword>
<evidence type="ECO:0000256" key="2">
    <source>
        <dbReference type="ARBA" id="ARBA00022603"/>
    </source>
</evidence>
<keyword evidence="2" id="KW-0489">Methyltransferase</keyword>
<dbReference type="InterPro" id="IPR002052">
    <property type="entry name" value="DNA_methylase_N6_adenine_CS"/>
</dbReference>
<dbReference type="GO" id="GO:0003677">
    <property type="term" value="F:DNA binding"/>
    <property type="evidence" value="ECO:0007669"/>
    <property type="project" value="InterPro"/>
</dbReference>
<dbReference type="GO" id="GO:0009307">
    <property type="term" value="P:DNA restriction-modification system"/>
    <property type="evidence" value="ECO:0007669"/>
    <property type="project" value="UniProtKB-KW"/>
</dbReference>
<evidence type="ECO:0000256" key="5">
    <source>
        <dbReference type="ARBA" id="ARBA00022747"/>
    </source>
</evidence>
<evidence type="ECO:0000259" key="6">
    <source>
        <dbReference type="Pfam" id="PF01555"/>
    </source>
</evidence>
<dbReference type="Gene3D" id="3.40.50.150">
    <property type="entry name" value="Vaccinia Virus protein VP39"/>
    <property type="match status" value="1"/>
</dbReference>
<gene>
    <name evidence="7" type="ORF">IAA17_05935</name>
</gene>
<dbReference type="EMBL" id="DXBC01000091">
    <property type="protein sequence ID" value="HIZ79310.1"/>
    <property type="molecule type" value="Genomic_DNA"/>
</dbReference>
<dbReference type="Pfam" id="PF01555">
    <property type="entry name" value="N6_N4_Mtase"/>
    <property type="match status" value="1"/>
</dbReference>
<dbReference type="InterPro" id="IPR002295">
    <property type="entry name" value="N4/N6-MTase_EcoPI_Mod-like"/>
</dbReference>
<dbReference type="PIRSF" id="PIRSF015855">
    <property type="entry name" value="TypeIII_Mtase_mKpnI"/>
    <property type="match status" value="1"/>
</dbReference>
<evidence type="ECO:0000313" key="7">
    <source>
        <dbReference type="EMBL" id="HIZ79310.1"/>
    </source>
</evidence>
<reference evidence="7" key="1">
    <citation type="journal article" date="2021" name="PeerJ">
        <title>Extensive microbial diversity within the chicken gut microbiome revealed by metagenomics and culture.</title>
        <authorList>
            <person name="Gilroy R."/>
            <person name="Ravi A."/>
            <person name="Getino M."/>
            <person name="Pursley I."/>
            <person name="Horton D.L."/>
            <person name="Alikhan N.F."/>
            <person name="Baker D."/>
            <person name="Gharbi K."/>
            <person name="Hall N."/>
            <person name="Watson M."/>
            <person name="Adriaenssens E.M."/>
            <person name="Foster-Nyarko E."/>
            <person name="Jarju S."/>
            <person name="Secka A."/>
            <person name="Antonio M."/>
            <person name="Oren A."/>
            <person name="Chaudhuri R.R."/>
            <person name="La Ragione R."/>
            <person name="Hildebrand F."/>
            <person name="Pallen M.J."/>
        </authorList>
    </citation>
    <scope>NUCLEOTIDE SEQUENCE</scope>
    <source>
        <strain evidence="7">ChiBcec1-1093</strain>
    </source>
</reference>
<dbReference type="PRINTS" id="PR00506">
    <property type="entry name" value="D21N6MTFRASE"/>
</dbReference>
<evidence type="ECO:0000313" key="8">
    <source>
        <dbReference type="Proteomes" id="UP000824101"/>
    </source>
</evidence>
<name>A0A9D2K4Y4_9FIRM</name>
<accession>A0A9D2K4Y4</accession>
<protein>
    <submittedName>
        <fullName evidence="7">Site-specific DNA-methyltransferase</fullName>
    </submittedName>
</protein>
<dbReference type="GO" id="GO:0008170">
    <property type="term" value="F:N-methyltransferase activity"/>
    <property type="evidence" value="ECO:0007669"/>
    <property type="project" value="InterPro"/>
</dbReference>
<sequence>MTREETKQEGQQVKARKDLVRENIEKIGELFPGCVTETAGQDGKIRKTVNMELLRNLLTEKGEDEEETYSFTWVGKRAAMAEAVRPARHRLAPRKELSLDWEKTGNFYIEGDNLEVLKLLQRDYRGKIKMIYIDPPYNTGHDFVYRDSFAMDSGRYRDLAGGEGETVPADGRYHSYWCSMMYSRLAAARHLLTEDGVLFMSIDDNELSNLLKIAGEIFGGSHFLACFPRITKKAGKTTEAIAKNHDYVLAFSKGDSPKFYLPPHTDAGFKYADEYVGERGKYKLNQTLDYNSLSYSPSLDYPIELDGEVFYPGNSCEKYLERKAGKHTRADWAWRWSRELFDFGLKNGFVVVKKYENYSRIYTKTYQNARIVKTDSGFAVEHISRTRAISTLEFVENRFSNDNGKKNLLKLFDTSVFDYSKPVALIKTLVQYSTSGDDLVLDFFSGSGTTAQAVMEQNLEDGGNRKFILVQIPEATAPRSDGARAGFQTICEIGRERIRRAGEKIREEHPLISGDLDLGFRVYRLEEGL</sequence>
<dbReference type="InterPro" id="IPR029063">
    <property type="entry name" value="SAM-dependent_MTases_sf"/>
</dbReference>
<keyword evidence="3" id="KW-0808">Transferase</keyword>
<dbReference type="InterPro" id="IPR002941">
    <property type="entry name" value="DNA_methylase_N4/N6"/>
</dbReference>
<reference evidence="7" key="2">
    <citation type="submission" date="2021-04" db="EMBL/GenBank/DDBJ databases">
        <authorList>
            <person name="Gilroy R."/>
        </authorList>
    </citation>
    <scope>NUCLEOTIDE SEQUENCE</scope>
    <source>
        <strain evidence="7">ChiBcec1-1093</strain>
    </source>
</reference>
<comment type="caution">
    <text evidence="7">The sequence shown here is derived from an EMBL/GenBank/DDBJ whole genome shotgun (WGS) entry which is preliminary data.</text>
</comment>
<evidence type="ECO:0000256" key="1">
    <source>
        <dbReference type="ARBA" id="ARBA00006594"/>
    </source>
</evidence>
<comment type="similarity">
    <text evidence="1">Belongs to the N(4)/N(6)-methyltransferase family.</text>
</comment>
<dbReference type="GO" id="GO:0032259">
    <property type="term" value="P:methylation"/>
    <property type="evidence" value="ECO:0007669"/>
    <property type="project" value="UniProtKB-KW"/>
</dbReference>
<dbReference type="Proteomes" id="UP000824101">
    <property type="component" value="Unassembled WGS sequence"/>
</dbReference>
<evidence type="ECO:0000256" key="3">
    <source>
        <dbReference type="ARBA" id="ARBA00022679"/>
    </source>
</evidence>
<keyword evidence="5" id="KW-0680">Restriction system</keyword>
<organism evidence="7 8">
    <name type="scientific">Candidatus Lachnoclostridium stercorigallinarum</name>
    <dbReference type="NCBI Taxonomy" id="2838634"/>
    <lineage>
        <taxon>Bacteria</taxon>
        <taxon>Bacillati</taxon>
        <taxon>Bacillota</taxon>
        <taxon>Clostridia</taxon>
        <taxon>Lachnospirales</taxon>
        <taxon>Lachnospiraceae</taxon>
    </lineage>
</organism>
<dbReference type="PROSITE" id="PS00092">
    <property type="entry name" value="N6_MTASE"/>
    <property type="match status" value="1"/>
</dbReference>
<evidence type="ECO:0000256" key="4">
    <source>
        <dbReference type="ARBA" id="ARBA00022691"/>
    </source>
</evidence>
<feature type="domain" description="DNA methylase N-4/N-6" evidence="6">
    <location>
        <begin position="128"/>
        <end position="460"/>
    </location>
</feature>